<reference evidence="1" key="1">
    <citation type="submission" date="2021-10" db="EMBL/GenBank/DDBJ databases">
        <title>The diversity and Nitrogen Metabolism of Culturable Nitrate-Utilizing Bacteria Within the Oxygen Minimum Zone of the Changjiang (Yangtze River)Estuary.</title>
        <authorList>
            <person name="Zhang D."/>
            <person name="Zheng J."/>
            <person name="Liu S."/>
            <person name="He W."/>
        </authorList>
    </citation>
    <scope>NUCLEOTIDE SEQUENCE</scope>
    <source>
        <strain evidence="1">FXH-223</strain>
    </source>
</reference>
<dbReference type="InterPro" id="IPR052891">
    <property type="entry name" value="DNA-3mA_glycosylase"/>
</dbReference>
<dbReference type="Pfam" id="PF03352">
    <property type="entry name" value="Adenine_glyco"/>
    <property type="match status" value="1"/>
</dbReference>
<dbReference type="AlphaFoldDB" id="A0A9Q3UJW5"/>
<dbReference type="RefSeq" id="WP_204428022.1">
    <property type="nucleotide sequence ID" value="NZ_JADDOL010000006.1"/>
</dbReference>
<dbReference type="Gene3D" id="1.10.340.30">
    <property type="entry name" value="Hypothetical protein, domain 2"/>
    <property type="match status" value="1"/>
</dbReference>
<comment type="caution">
    <text evidence="1">The sequence shown here is derived from an EMBL/GenBank/DDBJ whole genome shotgun (WGS) entry which is preliminary data.</text>
</comment>
<dbReference type="InterPro" id="IPR005019">
    <property type="entry name" value="Adenine_glyco"/>
</dbReference>
<protein>
    <submittedName>
        <fullName evidence="1">DNA-3-methyladenine glycosylase I</fullName>
        <ecNumber evidence="1">3.2.2.20</ecNumber>
    </submittedName>
</protein>
<keyword evidence="1" id="KW-0326">Glycosidase</keyword>
<dbReference type="InterPro" id="IPR011257">
    <property type="entry name" value="DNA_glycosylase"/>
</dbReference>
<keyword evidence="2" id="KW-1185">Reference proteome</keyword>
<dbReference type="Proteomes" id="UP001108027">
    <property type="component" value="Unassembled WGS sequence"/>
</dbReference>
<accession>A0A9Q3UJW5</accession>
<dbReference type="EMBL" id="JAJGNA010000007">
    <property type="protein sequence ID" value="MCC4308586.1"/>
    <property type="molecule type" value="Genomic_DNA"/>
</dbReference>
<dbReference type="SUPFAM" id="SSF48150">
    <property type="entry name" value="DNA-glycosylase"/>
    <property type="match status" value="1"/>
</dbReference>
<organism evidence="1 2">
    <name type="scientific">Alloalcanivorax marinus</name>
    <dbReference type="NCBI Taxonomy" id="1177169"/>
    <lineage>
        <taxon>Bacteria</taxon>
        <taxon>Pseudomonadati</taxon>
        <taxon>Pseudomonadota</taxon>
        <taxon>Gammaproteobacteria</taxon>
        <taxon>Oceanospirillales</taxon>
        <taxon>Alcanivoracaceae</taxon>
        <taxon>Alloalcanivorax</taxon>
    </lineage>
</organism>
<evidence type="ECO:0000313" key="1">
    <source>
        <dbReference type="EMBL" id="MCC4308586.1"/>
    </source>
</evidence>
<dbReference type="GO" id="GO:0006284">
    <property type="term" value="P:base-excision repair"/>
    <property type="evidence" value="ECO:0007669"/>
    <property type="project" value="InterPro"/>
</dbReference>
<sequence>MIEFRELMALAVNRKGGVKQVEAQLPAVKTPAQLRKPDDAFYFSALTRRIFRAGLTHALVDARWPAFEEAFFGFDPEKLVLMPDTMLEDRMQDTRLIRHWGKMKAIRHNARLVLDLREEYGGVGHWLADWPADDTVGMWQLLKKRGKQLGGNSGAAFLRMVGRDTWYPTGDVVAALKSHNIIDKAPSSQRDQRAAQAAFNAWQAESGRPQAHISKILAFTVG</sequence>
<dbReference type="PANTHER" id="PTHR30037:SF3">
    <property type="entry name" value="BLR0857 PROTEIN"/>
    <property type="match status" value="1"/>
</dbReference>
<name>A0A9Q3UJW5_9GAMM</name>
<dbReference type="EC" id="3.2.2.20" evidence="1"/>
<dbReference type="PANTHER" id="PTHR30037">
    <property type="entry name" value="DNA-3-METHYLADENINE GLYCOSYLASE 1"/>
    <property type="match status" value="1"/>
</dbReference>
<keyword evidence="1" id="KW-0378">Hydrolase</keyword>
<gene>
    <name evidence="1" type="ORF">LL252_08370</name>
</gene>
<evidence type="ECO:0000313" key="2">
    <source>
        <dbReference type="Proteomes" id="UP001108027"/>
    </source>
</evidence>
<proteinExistence type="predicted"/>
<dbReference type="GO" id="GO:0008725">
    <property type="term" value="F:DNA-3-methyladenine glycosylase activity"/>
    <property type="evidence" value="ECO:0007669"/>
    <property type="project" value="UniProtKB-EC"/>
</dbReference>